<dbReference type="EMBL" id="CAJMWY010004461">
    <property type="protein sequence ID" value="CAE6532567.1"/>
    <property type="molecule type" value="Genomic_DNA"/>
</dbReference>
<feature type="chain" id="PRO_5034209203" evidence="3">
    <location>
        <begin position="24"/>
        <end position="828"/>
    </location>
</feature>
<evidence type="ECO:0000313" key="4">
    <source>
        <dbReference type="EMBL" id="CAE6532567.1"/>
    </source>
</evidence>
<comment type="caution">
    <text evidence="4">The sequence shown here is derived from an EMBL/GenBank/DDBJ whole genome shotgun (WGS) entry which is preliminary data.</text>
</comment>
<evidence type="ECO:0000256" key="1">
    <source>
        <dbReference type="SAM" id="MobiDB-lite"/>
    </source>
</evidence>
<organism evidence="4 5">
    <name type="scientific">Rhizoctonia solani</name>
    <dbReference type="NCBI Taxonomy" id="456999"/>
    <lineage>
        <taxon>Eukaryota</taxon>
        <taxon>Fungi</taxon>
        <taxon>Dikarya</taxon>
        <taxon>Basidiomycota</taxon>
        <taxon>Agaricomycotina</taxon>
        <taxon>Agaricomycetes</taxon>
        <taxon>Cantharellales</taxon>
        <taxon>Ceratobasidiaceae</taxon>
        <taxon>Rhizoctonia</taxon>
    </lineage>
</organism>
<name>A0A8H3DMP7_9AGAM</name>
<keyword evidence="2" id="KW-1133">Transmembrane helix</keyword>
<keyword evidence="2" id="KW-0472">Membrane</keyword>
<keyword evidence="2" id="KW-0812">Transmembrane</keyword>
<feature type="region of interest" description="Disordered" evidence="1">
    <location>
        <begin position="787"/>
        <end position="828"/>
    </location>
</feature>
<feature type="transmembrane region" description="Helical" evidence="2">
    <location>
        <begin position="100"/>
        <end position="117"/>
    </location>
</feature>
<evidence type="ECO:0000256" key="2">
    <source>
        <dbReference type="SAM" id="Phobius"/>
    </source>
</evidence>
<dbReference type="Proteomes" id="UP000663861">
    <property type="component" value="Unassembled WGS sequence"/>
</dbReference>
<reference evidence="4" key="1">
    <citation type="submission" date="2021-01" db="EMBL/GenBank/DDBJ databases">
        <authorList>
            <person name="Kaushik A."/>
        </authorList>
    </citation>
    <scope>NUCLEOTIDE SEQUENCE</scope>
    <source>
        <strain evidence="4">AG4-RS23</strain>
    </source>
</reference>
<feature type="signal peptide" evidence="3">
    <location>
        <begin position="1"/>
        <end position="23"/>
    </location>
</feature>
<sequence>MSSFIRYAGAAALVLSLGLIVSALPLVTSGIVAPVGKDAVSAALIKLCVDLEANAKALLLCTDVAAVKAQVAVLVTIFKGCTDALVNIGSNVVVDPEAKTSIVVCIVSIITLILQVIVKLSLKFGLAVFVDLDICLKALLIALNVCIHDILDLVAKAFASITVGLIHVHLKLCSGVLDSIVLAARRFTLALTVQQALSGNTYESVFETYMAKCYEERKGLAALSFKFERTPLFIVDIFQDLHELWRAYQDPDGRSSHEAHDLRLMPLGDLPEEVVSIVHHSARLTRRESHVLREEAEAALDRYNKLRTHGHANDFNLWVTEREGLTDNRRKMAVELIGFLDKLDKEQNDERNDLKAARRSDVETRLRRQGWVEEDICFEGHYSYKWRKEWLSLVENPKQLTERMWTNLYPKLHVLLAANREARLEKEREERQKARNKCLQRFLSDMKDNISPVFELNFCPARFLYSSSYTHDDIFPDAVDVLEWPFIQAINDEDLSAKDLGKRLQENKNKITALLAQWQHTVRSYMVGLLRTESRSSPPIVQPPESSTSDPFIDLSDDFKLLLRADSLFYLTGPHDGVKVPFSYHEAFEAGHSMYCHDRVGLWVGGLQCPVDLDRFRRYSRAQNVARVILKYMGRPDASFLEMDVEKYVCGRCHDTKPRAWTEMIQHYIEQARVYANVQDYTSKLARRDITYNDVHAPEFDQDQPMIQVVPLRIEDKKVFPMRECLLCAKSPIGLSVVVSERKMTRHLLEVHAIDEPKWGVHYDAARGFKSRFGVVLGYDYRDADDEEPDYEVICDGVDDGSGEESGGEQEGDEEESNDEEYDGEGEQ</sequence>
<gene>
    <name evidence="4" type="ORF">RDB_LOCUS177385</name>
</gene>
<keyword evidence="3" id="KW-0732">Signal</keyword>
<dbReference type="AlphaFoldDB" id="A0A8H3DMP7"/>
<protein>
    <submittedName>
        <fullName evidence="4">Uncharacterized protein</fullName>
    </submittedName>
</protein>
<evidence type="ECO:0000256" key="3">
    <source>
        <dbReference type="SAM" id="SignalP"/>
    </source>
</evidence>
<accession>A0A8H3DMP7</accession>
<evidence type="ECO:0000313" key="5">
    <source>
        <dbReference type="Proteomes" id="UP000663861"/>
    </source>
</evidence>
<proteinExistence type="predicted"/>